<keyword evidence="1 7" id="KW-0436">Ligase</keyword>
<dbReference type="AlphaFoldDB" id="A0A1G2TH32"/>
<dbReference type="InterPro" id="IPR002313">
    <property type="entry name" value="Lys-tRNA-ligase_II"/>
</dbReference>
<comment type="subcellular location">
    <subcellularLocation>
        <location evidence="7">Cytoplasm</location>
    </subcellularLocation>
</comment>
<dbReference type="PANTHER" id="PTHR42918:SF15">
    <property type="entry name" value="LYSINE--TRNA LIGASE, CHLOROPLASTIC_MITOCHONDRIAL"/>
    <property type="match status" value="1"/>
</dbReference>
<dbReference type="GO" id="GO:0000049">
    <property type="term" value="F:tRNA binding"/>
    <property type="evidence" value="ECO:0007669"/>
    <property type="project" value="TreeGrafter"/>
</dbReference>
<feature type="binding site" evidence="7">
    <location>
        <position position="369"/>
    </location>
    <ligand>
        <name>Mg(2+)</name>
        <dbReference type="ChEBI" id="CHEBI:18420"/>
        <label>2</label>
    </ligand>
</feature>
<comment type="caution">
    <text evidence="9">The sequence shown here is derived from an EMBL/GenBank/DDBJ whole genome shotgun (WGS) entry which is preliminary data.</text>
</comment>
<proteinExistence type="inferred from homology"/>
<keyword evidence="2 7" id="KW-0479">Metal-binding</keyword>
<organism evidence="9 10">
    <name type="scientific">Candidatus Zambryskibacteria bacterium RIFCSPHIGHO2_02_FULL_43_14</name>
    <dbReference type="NCBI Taxonomy" id="1802748"/>
    <lineage>
        <taxon>Bacteria</taxon>
        <taxon>Candidatus Zambryskiibacteriota</taxon>
    </lineage>
</organism>
<dbReference type="Proteomes" id="UP000178175">
    <property type="component" value="Unassembled WGS sequence"/>
</dbReference>
<evidence type="ECO:0000256" key="6">
    <source>
        <dbReference type="ARBA" id="ARBA00048573"/>
    </source>
</evidence>
<protein>
    <recommendedName>
        <fullName evidence="7">Lysine--tRNA ligase</fullName>
        <ecNumber evidence="7">6.1.1.6</ecNumber>
    </recommendedName>
    <alternativeName>
        <fullName evidence="7">Lysyl-tRNA synthetase</fullName>
        <shortName evidence="7">LysRS</shortName>
    </alternativeName>
</protein>
<keyword evidence="7" id="KW-0460">Magnesium</keyword>
<dbReference type="GO" id="GO:0000287">
    <property type="term" value="F:magnesium ion binding"/>
    <property type="evidence" value="ECO:0007669"/>
    <property type="project" value="UniProtKB-UniRule"/>
</dbReference>
<dbReference type="CDD" id="cd04322">
    <property type="entry name" value="LysRS_N"/>
    <property type="match status" value="1"/>
</dbReference>
<comment type="subunit">
    <text evidence="7">Homodimer.</text>
</comment>
<reference evidence="9 10" key="1">
    <citation type="journal article" date="2016" name="Nat. Commun.">
        <title>Thousands of microbial genomes shed light on interconnected biogeochemical processes in an aquifer system.</title>
        <authorList>
            <person name="Anantharaman K."/>
            <person name="Brown C.T."/>
            <person name="Hug L.A."/>
            <person name="Sharon I."/>
            <person name="Castelle C.J."/>
            <person name="Probst A.J."/>
            <person name="Thomas B.C."/>
            <person name="Singh A."/>
            <person name="Wilkins M.J."/>
            <person name="Karaoz U."/>
            <person name="Brodie E.L."/>
            <person name="Williams K.H."/>
            <person name="Hubbard S.S."/>
            <person name="Banfield J.F."/>
        </authorList>
    </citation>
    <scope>NUCLEOTIDE SEQUENCE [LARGE SCALE GENOMIC DNA]</scope>
</reference>
<dbReference type="GO" id="GO:0004824">
    <property type="term" value="F:lysine-tRNA ligase activity"/>
    <property type="evidence" value="ECO:0007669"/>
    <property type="project" value="UniProtKB-UniRule"/>
</dbReference>
<keyword evidence="7" id="KW-0648">Protein biosynthesis</keyword>
<dbReference type="EMBL" id="MHVR01000014">
    <property type="protein sequence ID" value="OHA95921.1"/>
    <property type="molecule type" value="Genomic_DNA"/>
</dbReference>
<dbReference type="Pfam" id="PF01336">
    <property type="entry name" value="tRNA_anti-codon"/>
    <property type="match status" value="1"/>
</dbReference>
<name>A0A1G2TH32_9BACT</name>
<feature type="binding site" evidence="7">
    <location>
        <position position="369"/>
    </location>
    <ligand>
        <name>Mg(2+)</name>
        <dbReference type="ChEBI" id="CHEBI:18420"/>
        <label>1</label>
    </ligand>
</feature>
<comment type="similarity">
    <text evidence="7">Belongs to the class-II aminoacyl-tRNA synthetase family.</text>
</comment>
<evidence type="ECO:0000256" key="4">
    <source>
        <dbReference type="ARBA" id="ARBA00022840"/>
    </source>
</evidence>
<dbReference type="InterPro" id="IPR012340">
    <property type="entry name" value="NA-bd_OB-fold"/>
</dbReference>
<dbReference type="InterPro" id="IPR044136">
    <property type="entry name" value="Lys-tRNA-ligase_II_N"/>
</dbReference>
<dbReference type="InterPro" id="IPR006195">
    <property type="entry name" value="aa-tRNA-synth_II"/>
</dbReference>
<dbReference type="Gene3D" id="2.40.50.140">
    <property type="entry name" value="Nucleic acid-binding proteins"/>
    <property type="match status" value="1"/>
</dbReference>
<dbReference type="PROSITE" id="PS50862">
    <property type="entry name" value="AA_TRNA_LIGASE_II"/>
    <property type="match status" value="1"/>
</dbReference>
<dbReference type="Gene3D" id="3.30.930.10">
    <property type="entry name" value="Bira Bifunctional Protein, Domain 2"/>
    <property type="match status" value="2"/>
</dbReference>
<evidence type="ECO:0000256" key="3">
    <source>
        <dbReference type="ARBA" id="ARBA00022741"/>
    </source>
</evidence>
<evidence type="ECO:0000259" key="8">
    <source>
        <dbReference type="PROSITE" id="PS50862"/>
    </source>
</evidence>
<dbReference type="PRINTS" id="PR00982">
    <property type="entry name" value="TRNASYNTHLYS"/>
</dbReference>
<keyword evidence="3 7" id="KW-0547">Nucleotide-binding</keyword>
<dbReference type="InterPro" id="IPR018149">
    <property type="entry name" value="Lys-tRNA-synth_II_C"/>
</dbReference>
<dbReference type="EC" id="6.1.1.6" evidence="7"/>
<dbReference type="SUPFAM" id="SSF50249">
    <property type="entry name" value="Nucleic acid-binding proteins"/>
    <property type="match status" value="1"/>
</dbReference>
<dbReference type="GO" id="GO:0005524">
    <property type="term" value="F:ATP binding"/>
    <property type="evidence" value="ECO:0007669"/>
    <property type="project" value="UniProtKB-UniRule"/>
</dbReference>
<evidence type="ECO:0000256" key="7">
    <source>
        <dbReference type="HAMAP-Rule" id="MF_00252"/>
    </source>
</evidence>
<dbReference type="PANTHER" id="PTHR42918">
    <property type="entry name" value="LYSYL-TRNA SYNTHETASE"/>
    <property type="match status" value="1"/>
</dbReference>
<keyword evidence="4 7" id="KW-0067">ATP-binding</keyword>
<evidence type="ECO:0000256" key="1">
    <source>
        <dbReference type="ARBA" id="ARBA00022598"/>
    </source>
</evidence>
<evidence type="ECO:0000313" key="9">
    <source>
        <dbReference type="EMBL" id="OHA95921.1"/>
    </source>
</evidence>
<comment type="cofactor">
    <cofactor evidence="7">
        <name>Mg(2+)</name>
        <dbReference type="ChEBI" id="CHEBI:18420"/>
    </cofactor>
    <text evidence="7">Binds 3 Mg(2+) ions per subunit.</text>
</comment>
<evidence type="ECO:0000256" key="5">
    <source>
        <dbReference type="ARBA" id="ARBA00023146"/>
    </source>
</evidence>
<dbReference type="InterPro" id="IPR004365">
    <property type="entry name" value="NA-bd_OB_tRNA"/>
</dbReference>
<dbReference type="HAMAP" id="MF_00252">
    <property type="entry name" value="Lys_tRNA_synth_class2"/>
    <property type="match status" value="1"/>
</dbReference>
<dbReference type="SUPFAM" id="SSF55681">
    <property type="entry name" value="Class II aaRS and biotin synthetases"/>
    <property type="match status" value="1"/>
</dbReference>
<evidence type="ECO:0000256" key="2">
    <source>
        <dbReference type="ARBA" id="ARBA00022723"/>
    </source>
</evidence>
<dbReference type="Pfam" id="PF00152">
    <property type="entry name" value="tRNA-synt_2"/>
    <property type="match status" value="1"/>
</dbReference>
<feature type="domain" description="Aminoacyl-transfer RNA synthetases class-II family profile" evidence="8">
    <location>
        <begin position="170"/>
        <end position="450"/>
    </location>
</feature>
<gene>
    <name evidence="7" type="primary">lysS</name>
    <name evidence="9" type="ORF">A3C70_02855</name>
</gene>
<dbReference type="GO" id="GO:0005829">
    <property type="term" value="C:cytosol"/>
    <property type="evidence" value="ECO:0007669"/>
    <property type="project" value="TreeGrafter"/>
</dbReference>
<sequence length="452" mass="51855">MASIEEIRSARLNKLNFLIKKGVNPYPTTAHQDITCKEAGIRFDELTGSKKNLSMVGRILSLRAQGKIIFFDFDDGTGRFQALLKKSEPLSSELYELFEEAFDIGDFVEVKGTFFLTKKNEKTILAEEIRMLSKSLLPLPEKWHGLQDIEERFRKRYLDLLSNPGIKERFVTRAKIIELVRQFYLNDGYIEVDLPNLQPLAGGATALPFKTHHNALDMDFYLPIAQELYLKELLAGGMSKVFEIGKRFRNEGIDTTHNPEFTMLESNEAYADAKSQREFIEELFKFVVEGLFGKLQFEYQGQEINLEPSFKVMPYPEVTDEEYKREIRPTLVQPTFLVDYPVSANPFAKRKEDNPNLIDRFQLVMGGLELVNAFSELNNSIDQRERYLEEDKKGKAGEKDISPSDLEYLEAMEYGMPPNGGIGIGIDRLVMLLTNVKNIKEVILFPTLKPRT</sequence>
<dbReference type="InterPro" id="IPR004364">
    <property type="entry name" value="Aa-tRNA-synt_II"/>
</dbReference>
<dbReference type="GO" id="GO:0006430">
    <property type="term" value="P:lysyl-tRNA aminoacylation"/>
    <property type="evidence" value="ECO:0007669"/>
    <property type="project" value="UniProtKB-UniRule"/>
</dbReference>
<accession>A0A1G2TH32</accession>
<dbReference type="InterPro" id="IPR045864">
    <property type="entry name" value="aa-tRNA-synth_II/BPL/LPL"/>
</dbReference>
<comment type="caution">
    <text evidence="7">Lacks conserved residue(s) required for the propagation of feature annotation.</text>
</comment>
<keyword evidence="5 7" id="KW-0030">Aminoacyl-tRNA synthetase</keyword>
<keyword evidence="7" id="KW-0963">Cytoplasm</keyword>
<comment type="catalytic activity">
    <reaction evidence="6 7">
        <text>tRNA(Lys) + L-lysine + ATP = L-lysyl-tRNA(Lys) + AMP + diphosphate</text>
        <dbReference type="Rhea" id="RHEA:20792"/>
        <dbReference type="Rhea" id="RHEA-COMP:9696"/>
        <dbReference type="Rhea" id="RHEA-COMP:9697"/>
        <dbReference type="ChEBI" id="CHEBI:30616"/>
        <dbReference type="ChEBI" id="CHEBI:32551"/>
        <dbReference type="ChEBI" id="CHEBI:33019"/>
        <dbReference type="ChEBI" id="CHEBI:78442"/>
        <dbReference type="ChEBI" id="CHEBI:78529"/>
        <dbReference type="ChEBI" id="CHEBI:456215"/>
        <dbReference type="EC" id="6.1.1.6"/>
    </reaction>
</comment>
<evidence type="ECO:0000313" key="10">
    <source>
        <dbReference type="Proteomes" id="UP000178175"/>
    </source>
</evidence>